<gene>
    <name evidence="2" type="ORF">CEPIT_LOCUS24334</name>
</gene>
<dbReference type="AlphaFoldDB" id="A0AAV0EID1"/>
<evidence type="ECO:0000256" key="1">
    <source>
        <dbReference type="SAM" id="MobiDB-lite"/>
    </source>
</evidence>
<keyword evidence="3" id="KW-1185">Reference proteome</keyword>
<name>A0AAV0EID1_9ASTE</name>
<evidence type="ECO:0000313" key="2">
    <source>
        <dbReference type="EMBL" id="CAH9122252.1"/>
    </source>
</evidence>
<feature type="region of interest" description="Disordered" evidence="1">
    <location>
        <begin position="77"/>
        <end position="111"/>
    </location>
</feature>
<evidence type="ECO:0000313" key="3">
    <source>
        <dbReference type="Proteomes" id="UP001152523"/>
    </source>
</evidence>
<reference evidence="2" key="1">
    <citation type="submission" date="2022-07" db="EMBL/GenBank/DDBJ databases">
        <authorList>
            <person name="Macas J."/>
            <person name="Novak P."/>
            <person name="Neumann P."/>
        </authorList>
    </citation>
    <scope>NUCLEOTIDE SEQUENCE</scope>
</reference>
<comment type="caution">
    <text evidence="2">The sequence shown here is derived from an EMBL/GenBank/DDBJ whole genome shotgun (WGS) entry which is preliminary data.</text>
</comment>
<organism evidence="2 3">
    <name type="scientific">Cuscuta epithymum</name>
    <dbReference type="NCBI Taxonomy" id="186058"/>
    <lineage>
        <taxon>Eukaryota</taxon>
        <taxon>Viridiplantae</taxon>
        <taxon>Streptophyta</taxon>
        <taxon>Embryophyta</taxon>
        <taxon>Tracheophyta</taxon>
        <taxon>Spermatophyta</taxon>
        <taxon>Magnoliopsida</taxon>
        <taxon>eudicotyledons</taxon>
        <taxon>Gunneridae</taxon>
        <taxon>Pentapetalae</taxon>
        <taxon>asterids</taxon>
        <taxon>lamiids</taxon>
        <taxon>Solanales</taxon>
        <taxon>Convolvulaceae</taxon>
        <taxon>Cuscuteae</taxon>
        <taxon>Cuscuta</taxon>
        <taxon>Cuscuta subgen. Cuscuta</taxon>
    </lineage>
</organism>
<dbReference type="EMBL" id="CAMAPF010000924">
    <property type="protein sequence ID" value="CAH9122252.1"/>
    <property type="molecule type" value="Genomic_DNA"/>
</dbReference>
<protein>
    <submittedName>
        <fullName evidence="2">Uncharacterized protein</fullName>
    </submittedName>
</protein>
<sequence>MEKVVSMKLELVHNSMLMMTQFIITTPIQLRKLLMRFKTSSQLQENLELTISKDVIMASNSPVMMVSSYGNNNEVPEESICFGPSSSSHPAKDRRSSGEEPNQASGIKYES</sequence>
<accession>A0AAV0EID1</accession>
<proteinExistence type="predicted"/>
<dbReference type="Proteomes" id="UP001152523">
    <property type="component" value="Unassembled WGS sequence"/>
</dbReference>